<sequence>MIAAVIDFYFSLLFTFNLLERSSDALRKFQLILVPYDMSRRPSLRAASNSSISTLTLGNGSIPEIPQSQSGTAVAKSLTQTMDPDELFSKHTIAEIKQIQHRLSVDANAKQEELRVMVGERYRDLLQSSASIISIAESSKRVIEILKDAKETILSEAEPSPPKRAHTRAHSEDAHLHMLQILAAHLKLLLDTPEHLWRLLEKKNYYTAAWLFLLSRVVHRALVHEDEQDEEAWNSYGIDVLEQFPLVQRQWDAVAQFRSQIVHKATLSLRKYTTSSVDTCATLLTLHLLDSRPLGETLTVFLGQRWKSLQIMLGADKIGIPLSASRSNGHIPSASPTSPSQSRKTVRQVKDLVLASLDAVSRTVKVAREVYQDKDSRPSMIKAALESIQSDDSQNESLPTELQLSTQSILTGLPSSTQFQLLPASLRSYKPYVDSSSSSSSLPKGSLHKDLDEWFQKAFQRLKTSFDTWLTDIHSVKTLWIMRASVRSWIDAFEGLEEGEARRLKTVIDDACRRRILNIWKSTLTEAESSFRSQLTSAISSFKTEGARIESFPIEFLFSAPPLPTSSPTSTGSLDASFQKYRSSLRRQLLGHTTLLDGVLKTLEQCAKVLRQDLFQVLTGKDDTTLSLIDELKEAYHLKSAAEGISDNSDIDALIFTGHIIEKLLGSSNFLTDISCQESAVKEFQQNARIQYDSILNRWREFSVSTIIGRHKNTPKAVSSNTSPCSPSTHLLQSLLSLAETVQGLGISRTLSEQVELVQQTLLLFIRRLMSDVSFSNELQTLYDLAFLKTLANSCTSEPLSSLDDKAMQIREKESNSLPTEAELSKASSECLSRYQLLLASLLVSPTPSLPSPSTSPPVPPPAIPTSSSGEKFVTLLQLGTPPVDQEYKVPFDIAKPSSRFGLLLVG</sequence>
<dbReference type="Proteomes" id="UP000559256">
    <property type="component" value="Unassembled WGS sequence"/>
</dbReference>
<proteinExistence type="inferred from homology"/>
<dbReference type="OrthoDB" id="46189at2759"/>
<dbReference type="AlphaFoldDB" id="A0A8H5LT50"/>
<dbReference type="GO" id="GO:0006891">
    <property type="term" value="P:intra-Golgi vesicle-mediated transport"/>
    <property type="evidence" value="ECO:0007669"/>
    <property type="project" value="InterPro"/>
</dbReference>
<comment type="similarity">
    <text evidence="2">Belongs to the COG1 family.</text>
</comment>
<dbReference type="EMBL" id="JAACJM010000015">
    <property type="protein sequence ID" value="KAF5368617.1"/>
    <property type="molecule type" value="Genomic_DNA"/>
</dbReference>
<keyword evidence="7" id="KW-0472">Membrane</keyword>
<keyword evidence="4" id="KW-0813">Transport</keyword>
<dbReference type="PANTHER" id="PTHR31658:SF0">
    <property type="entry name" value="CONSERVED OLIGOMERIC GOLGI COMPLEX SUBUNIT 1"/>
    <property type="match status" value="1"/>
</dbReference>
<dbReference type="Pfam" id="PF08700">
    <property type="entry name" value="VPS51_Exo84_N"/>
    <property type="match status" value="1"/>
</dbReference>
<evidence type="ECO:0000256" key="7">
    <source>
        <dbReference type="ARBA" id="ARBA00023136"/>
    </source>
</evidence>
<dbReference type="GO" id="GO:0017119">
    <property type="term" value="C:Golgi transport complex"/>
    <property type="evidence" value="ECO:0007669"/>
    <property type="project" value="InterPro"/>
</dbReference>
<evidence type="ECO:0000256" key="5">
    <source>
        <dbReference type="ARBA" id="ARBA00022927"/>
    </source>
</evidence>
<gene>
    <name evidence="8" type="ORF">D9758_002268</name>
</gene>
<evidence type="ECO:0000256" key="2">
    <source>
        <dbReference type="ARBA" id="ARBA00006653"/>
    </source>
</evidence>
<keyword evidence="5" id="KW-0653">Protein transport</keyword>
<reference evidence="8 9" key="1">
    <citation type="journal article" date="2020" name="ISME J.">
        <title>Uncovering the hidden diversity of litter-decomposition mechanisms in mushroom-forming fungi.</title>
        <authorList>
            <person name="Floudas D."/>
            <person name="Bentzer J."/>
            <person name="Ahren D."/>
            <person name="Johansson T."/>
            <person name="Persson P."/>
            <person name="Tunlid A."/>
        </authorList>
    </citation>
    <scope>NUCLEOTIDE SEQUENCE [LARGE SCALE GENOMIC DNA]</scope>
    <source>
        <strain evidence="8 9">CBS 291.85</strain>
    </source>
</reference>
<dbReference type="GO" id="GO:0000139">
    <property type="term" value="C:Golgi membrane"/>
    <property type="evidence" value="ECO:0007669"/>
    <property type="project" value="UniProtKB-SubCell"/>
</dbReference>
<evidence type="ECO:0000256" key="6">
    <source>
        <dbReference type="ARBA" id="ARBA00023034"/>
    </source>
</evidence>
<accession>A0A8H5LT50</accession>
<keyword evidence="6" id="KW-0333">Golgi apparatus</keyword>
<evidence type="ECO:0000256" key="3">
    <source>
        <dbReference type="ARBA" id="ARBA00020978"/>
    </source>
</evidence>
<evidence type="ECO:0000256" key="4">
    <source>
        <dbReference type="ARBA" id="ARBA00022448"/>
    </source>
</evidence>
<dbReference type="GO" id="GO:0015031">
    <property type="term" value="P:protein transport"/>
    <property type="evidence" value="ECO:0007669"/>
    <property type="project" value="UniProtKB-KW"/>
</dbReference>
<dbReference type="PANTHER" id="PTHR31658">
    <property type="entry name" value="CONSERVED OLIGOMERIC GOLGI COMPLEX SUBUNIT 1"/>
    <property type="match status" value="1"/>
</dbReference>
<keyword evidence="9" id="KW-1185">Reference proteome</keyword>
<organism evidence="8 9">
    <name type="scientific">Tetrapyrgos nigripes</name>
    <dbReference type="NCBI Taxonomy" id="182062"/>
    <lineage>
        <taxon>Eukaryota</taxon>
        <taxon>Fungi</taxon>
        <taxon>Dikarya</taxon>
        <taxon>Basidiomycota</taxon>
        <taxon>Agaricomycotina</taxon>
        <taxon>Agaricomycetes</taxon>
        <taxon>Agaricomycetidae</taxon>
        <taxon>Agaricales</taxon>
        <taxon>Marasmiineae</taxon>
        <taxon>Marasmiaceae</taxon>
        <taxon>Tetrapyrgos</taxon>
    </lineage>
</organism>
<evidence type="ECO:0000313" key="9">
    <source>
        <dbReference type="Proteomes" id="UP000559256"/>
    </source>
</evidence>
<dbReference type="InterPro" id="IPR033370">
    <property type="entry name" value="COG1"/>
</dbReference>
<comment type="caution">
    <text evidence="8">The sequence shown here is derived from an EMBL/GenBank/DDBJ whole genome shotgun (WGS) entry which is preliminary data.</text>
</comment>
<protein>
    <recommendedName>
        <fullName evidence="3">Conserved oligomeric Golgi complex subunit 1</fullName>
    </recommendedName>
</protein>
<comment type="subcellular location">
    <subcellularLocation>
        <location evidence="1">Golgi apparatus membrane</location>
        <topology evidence="1">Peripheral membrane protein</topology>
    </subcellularLocation>
</comment>
<evidence type="ECO:0000313" key="8">
    <source>
        <dbReference type="EMBL" id="KAF5368617.1"/>
    </source>
</evidence>
<evidence type="ECO:0000256" key="1">
    <source>
        <dbReference type="ARBA" id="ARBA00004395"/>
    </source>
</evidence>
<name>A0A8H5LT50_9AGAR</name>